<accession>A0A174T1M1</accession>
<keyword evidence="1" id="KW-0732">Signal</keyword>
<protein>
    <submittedName>
        <fullName evidence="5">Uncharacterized protein</fullName>
    </submittedName>
</protein>
<dbReference type="EMBL" id="WKPO01000009">
    <property type="protein sequence ID" value="MSB48711.1"/>
    <property type="molecule type" value="Genomic_DNA"/>
</dbReference>
<dbReference type="Proteomes" id="UP000434475">
    <property type="component" value="Unassembled WGS sequence"/>
</dbReference>
<dbReference type="Proteomes" id="UP000429811">
    <property type="component" value="Unassembled WGS sequence"/>
</dbReference>
<sequence length="354" mass="40308">MRYVKEFAVVLALLMLAGCAGKPVQESPVATDEGIPAGQIYLYGEIHGIAAIEEYEAERWKECYERGMRHLFVELSHYTAQWLNLWMDAEDDEILEQLHQDWESTLSSGAETLDFYRTIKEQCPETVFHGTDVGHQYDSTGARYQDYLEERGLADTEDYRLTLEAIQQGKTFAERGSDIYRENRMAENFIREFDALDGESVMGIYGAAHTDPDAMADSAGTVPSMAAQLVERYGDSLHTEDISWIAWEPQRTDTLTVAGKEYQASYFGEEDISGWAGDYQSRAFWRLEGAYEDFEDCPESSDVLPCNDYPMPIEAGQVFVLGYTRKDGTSERKYYRSDGEVWNGMDCTTEFIPE</sequence>
<evidence type="ECO:0000313" key="7">
    <source>
        <dbReference type="Proteomes" id="UP000434475"/>
    </source>
</evidence>
<dbReference type="EMBL" id="JAQLWO010000011">
    <property type="protein sequence ID" value="MDB7906472.1"/>
    <property type="molecule type" value="Genomic_DNA"/>
</dbReference>
<evidence type="ECO:0000256" key="1">
    <source>
        <dbReference type="SAM" id="SignalP"/>
    </source>
</evidence>
<dbReference type="RefSeq" id="WP_009260483.1">
    <property type="nucleotide sequence ID" value="NZ_BAABXT010000001.1"/>
</dbReference>
<evidence type="ECO:0000313" key="2">
    <source>
        <dbReference type="EMBL" id="MDB7906472.1"/>
    </source>
</evidence>
<name>A0A174T1M1_FLAPL</name>
<reference evidence="6 7" key="1">
    <citation type="journal article" date="2019" name="Nat. Med.">
        <title>A library of human gut bacterial isolates paired with longitudinal multiomics data enables mechanistic microbiome research.</title>
        <authorList>
            <person name="Poyet M."/>
            <person name="Groussin M."/>
            <person name="Gibbons S.M."/>
            <person name="Avila-Pacheco J."/>
            <person name="Jiang X."/>
            <person name="Kearney S.M."/>
            <person name="Perrotta A.R."/>
            <person name="Berdy B."/>
            <person name="Zhao S."/>
            <person name="Lieberman T.D."/>
            <person name="Swanson P.K."/>
            <person name="Smith M."/>
            <person name="Roesemann S."/>
            <person name="Alexander J.E."/>
            <person name="Rich S.A."/>
            <person name="Livny J."/>
            <person name="Vlamakis H."/>
            <person name="Clish C."/>
            <person name="Bullock K."/>
            <person name="Deik A."/>
            <person name="Scott J."/>
            <person name="Pierce K.A."/>
            <person name="Xavier R.J."/>
            <person name="Alm E.J."/>
        </authorList>
    </citation>
    <scope>NUCLEOTIDE SEQUENCE [LARGE SCALE GENOMIC DNA]</scope>
    <source>
        <strain evidence="4 7">BIOML-A2</strain>
        <strain evidence="5 6">BIOML-A5</strain>
    </source>
</reference>
<dbReference type="PROSITE" id="PS51257">
    <property type="entry name" value="PROKAR_LIPOPROTEIN"/>
    <property type="match status" value="1"/>
</dbReference>
<dbReference type="AlphaFoldDB" id="A0A174T1M1"/>
<evidence type="ECO:0000313" key="4">
    <source>
        <dbReference type="EMBL" id="MSB21000.1"/>
    </source>
</evidence>
<dbReference type="EMBL" id="WKPR01000017">
    <property type="protein sequence ID" value="MSB21000.1"/>
    <property type="molecule type" value="Genomic_DNA"/>
</dbReference>
<comment type="caution">
    <text evidence="5">The sequence shown here is derived from an EMBL/GenBank/DDBJ whole genome shotgun (WGS) entry which is preliminary data.</text>
</comment>
<dbReference type="Proteomes" id="UP001211173">
    <property type="component" value="Unassembled WGS sequence"/>
</dbReference>
<proteinExistence type="predicted"/>
<dbReference type="Proteomes" id="UP001211006">
    <property type="component" value="Unassembled WGS sequence"/>
</dbReference>
<evidence type="ECO:0000313" key="3">
    <source>
        <dbReference type="EMBL" id="MDB7933010.1"/>
    </source>
</evidence>
<reference evidence="2" key="2">
    <citation type="submission" date="2023-01" db="EMBL/GenBank/DDBJ databases">
        <title>Human gut microbiome strain richness.</title>
        <authorList>
            <person name="Chen-Liaw A."/>
        </authorList>
    </citation>
    <scope>NUCLEOTIDE SEQUENCE</scope>
    <source>
        <strain evidence="3">1001287st1_F4_1001285I_161205</strain>
        <strain evidence="2">2225st1_A6_2225SCRN_200828</strain>
    </source>
</reference>
<dbReference type="EMBL" id="JAQLWV010000009">
    <property type="protein sequence ID" value="MDB7933010.1"/>
    <property type="molecule type" value="Genomic_DNA"/>
</dbReference>
<evidence type="ECO:0000313" key="6">
    <source>
        <dbReference type="Proteomes" id="UP000429811"/>
    </source>
</evidence>
<organism evidence="5 6">
    <name type="scientific">Flavonifractor plautii</name>
    <name type="common">Fusobacterium plautii</name>
    <dbReference type="NCBI Taxonomy" id="292800"/>
    <lineage>
        <taxon>Bacteria</taxon>
        <taxon>Bacillati</taxon>
        <taxon>Bacillota</taxon>
        <taxon>Clostridia</taxon>
        <taxon>Eubacteriales</taxon>
        <taxon>Oscillospiraceae</taxon>
        <taxon>Flavonifractor</taxon>
    </lineage>
</organism>
<feature type="chain" id="PRO_5042683675" evidence="1">
    <location>
        <begin position="21"/>
        <end position="354"/>
    </location>
</feature>
<gene>
    <name evidence="5" type="ORF">GKE90_08380</name>
    <name evidence="4" type="ORF">GKE97_15925</name>
    <name evidence="2" type="ORF">PND83_10840</name>
    <name evidence="3" type="ORF">PNE06_07960</name>
</gene>
<feature type="signal peptide" evidence="1">
    <location>
        <begin position="1"/>
        <end position="20"/>
    </location>
</feature>
<evidence type="ECO:0000313" key="5">
    <source>
        <dbReference type="EMBL" id="MSB48711.1"/>
    </source>
</evidence>